<keyword evidence="3" id="KW-1185">Reference proteome</keyword>
<dbReference type="InterPro" id="IPR000477">
    <property type="entry name" value="RT_dom"/>
</dbReference>
<sequence>MTIFLDLAKAFDIVDHSELLKTLPNFGVVSSSLDWFRSYLDNITQKIKIDGIIGNEMLINYGVLQDSVLGSIFFILYKDSISSLDIKGLIFTYADEMCQLFQETPRMKCV</sequence>
<keyword evidence="2" id="KW-0808">Transferase</keyword>
<keyword evidence="2" id="KW-0548">Nucleotidyltransferase</keyword>
<reference evidence="2 3" key="1">
    <citation type="submission" date="2019-08" db="EMBL/GenBank/DDBJ databases">
        <authorList>
            <person name="Alioto T."/>
            <person name="Alioto T."/>
            <person name="Gomez Garrido J."/>
        </authorList>
    </citation>
    <scope>NUCLEOTIDE SEQUENCE [LARGE SCALE GENOMIC DNA]</scope>
</reference>
<evidence type="ECO:0000313" key="3">
    <source>
        <dbReference type="Proteomes" id="UP000325440"/>
    </source>
</evidence>
<evidence type="ECO:0000259" key="1">
    <source>
        <dbReference type="PROSITE" id="PS50878"/>
    </source>
</evidence>
<name>A0A5E4MNN4_9HEMI</name>
<accession>A0A5E4MNN4</accession>
<dbReference type="Pfam" id="PF00078">
    <property type="entry name" value="RVT_1"/>
    <property type="match status" value="1"/>
</dbReference>
<protein>
    <submittedName>
        <fullName evidence="2">Reverse transcriptase domain</fullName>
    </submittedName>
</protein>
<dbReference type="GO" id="GO:0003964">
    <property type="term" value="F:RNA-directed DNA polymerase activity"/>
    <property type="evidence" value="ECO:0007669"/>
    <property type="project" value="UniProtKB-KW"/>
</dbReference>
<evidence type="ECO:0000313" key="2">
    <source>
        <dbReference type="EMBL" id="VVC33820.1"/>
    </source>
</evidence>
<feature type="domain" description="Reverse transcriptase" evidence="1">
    <location>
        <begin position="1"/>
        <end position="110"/>
    </location>
</feature>
<dbReference type="PROSITE" id="PS50878">
    <property type="entry name" value="RT_POL"/>
    <property type="match status" value="1"/>
</dbReference>
<keyword evidence="2" id="KW-0695">RNA-directed DNA polymerase</keyword>
<dbReference type="OrthoDB" id="6630580at2759"/>
<dbReference type="AlphaFoldDB" id="A0A5E4MNN4"/>
<dbReference type="EMBL" id="CABPRJ010000975">
    <property type="protein sequence ID" value="VVC33820.1"/>
    <property type="molecule type" value="Genomic_DNA"/>
</dbReference>
<dbReference type="Proteomes" id="UP000325440">
    <property type="component" value="Unassembled WGS sequence"/>
</dbReference>
<proteinExistence type="predicted"/>
<dbReference type="PANTHER" id="PTHR33332">
    <property type="entry name" value="REVERSE TRANSCRIPTASE DOMAIN-CONTAINING PROTEIN"/>
    <property type="match status" value="1"/>
</dbReference>
<gene>
    <name evidence="2" type="ORF">CINCED_3A024665</name>
</gene>
<organism evidence="2 3">
    <name type="scientific">Cinara cedri</name>
    <dbReference type="NCBI Taxonomy" id="506608"/>
    <lineage>
        <taxon>Eukaryota</taxon>
        <taxon>Metazoa</taxon>
        <taxon>Ecdysozoa</taxon>
        <taxon>Arthropoda</taxon>
        <taxon>Hexapoda</taxon>
        <taxon>Insecta</taxon>
        <taxon>Pterygota</taxon>
        <taxon>Neoptera</taxon>
        <taxon>Paraneoptera</taxon>
        <taxon>Hemiptera</taxon>
        <taxon>Sternorrhyncha</taxon>
        <taxon>Aphidomorpha</taxon>
        <taxon>Aphidoidea</taxon>
        <taxon>Aphididae</taxon>
        <taxon>Lachninae</taxon>
        <taxon>Cinara</taxon>
    </lineage>
</organism>